<dbReference type="AlphaFoldDB" id="A0A9P8SNC0"/>
<feature type="region of interest" description="Disordered" evidence="1">
    <location>
        <begin position="221"/>
        <end position="246"/>
    </location>
</feature>
<reference evidence="3" key="1">
    <citation type="submission" date="2021-09" db="EMBL/GenBank/DDBJ databases">
        <title>A high-quality genome of the endoparasitic fungus Hirsutella rhossiliensis with a comparison of Hirsutella genomes reveals transposable elements contributing to genome size variation.</title>
        <authorList>
            <person name="Lin R."/>
            <person name="Jiao Y."/>
            <person name="Sun X."/>
            <person name="Ling J."/>
            <person name="Xie B."/>
            <person name="Cheng X."/>
        </authorList>
    </citation>
    <scope>NUCLEOTIDE SEQUENCE</scope>
    <source>
        <strain evidence="3">HR02</strain>
    </source>
</reference>
<keyword evidence="4" id="KW-1185">Reference proteome</keyword>
<dbReference type="InterPro" id="IPR007889">
    <property type="entry name" value="HTH_Psq"/>
</dbReference>
<dbReference type="Pfam" id="PF05225">
    <property type="entry name" value="HTH_psq"/>
    <property type="match status" value="1"/>
</dbReference>
<gene>
    <name evidence="3" type="ORF">HRG_01538</name>
</gene>
<evidence type="ECO:0000313" key="4">
    <source>
        <dbReference type="Proteomes" id="UP000824596"/>
    </source>
</evidence>
<dbReference type="OrthoDB" id="5231586at2759"/>
<dbReference type="Proteomes" id="UP000824596">
    <property type="component" value="Unassembled WGS sequence"/>
</dbReference>
<sequence length="307" mass="34770">MTEIRDQSIPREERVLLAVKAYQQGQFDSAHKAATAYDVPQSTVSARLRETALVQWVLSMDERGMPPTVVYTRRMANLLLSERGQETVGENWIMQEWYDRVAMAKQKWGILDEDVYNFDETGFQMGVIATARPGNREWVTVIESINCQGWALPAMVIFQGKVHQASWYGADVPKDWQIAPLDVGEDARRVNHIDKEDFLLLPFPFNPTRVLSRLLVQVDRNGNDNANDDGDKHTPSPQKSLEAHKTPCNVSQLTTHVEGLLQRRPENAGTPVSQAINQLIKGCQMAMHSAALLADENRQLRSENQRH</sequence>
<evidence type="ECO:0000256" key="1">
    <source>
        <dbReference type="SAM" id="MobiDB-lite"/>
    </source>
</evidence>
<dbReference type="GO" id="GO:0003677">
    <property type="term" value="F:DNA binding"/>
    <property type="evidence" value="ECO:0007669"/>
    <property type="project" value="InterPro"/>
</dbReference>
<proteinExistence type="predicted"/>
<dbReference type="GeneID" id="68350667"/>
<protein>
    <submittedName>
        <fullName evidence="3">Helix-turn-helix, psq domain-containing protein</fullName>
    </submittedName>
</protein>
<name>A0A9P8SNC0_9HYPO</name>
<feature type="domain" description="HTH psq-type" evidence="2">
    <location>
        <begin position="12"/>
        <end position="50"/>
    </location>
</feature>
<evidence type="ECO:0000313" key="3">
    <source>
        <dbReference type="EMBL" id="KAH0968896.1"/>
    </source>
</evidence>
<organism evidence="3 4">
    <name type="scientific">Hirsutella rhossiliensis</name>
    <dbReference type="NCBI Taxonomy" id="111463"/>
    <lineage>
        <taxon>Eukaryota</taxon>
        <taxon>Fungi</taxon>
        <taxon>Dikarya</taxon>
        <taxon>Ascomycota</taxon>
        <taxon>Pezizomycotina</taxon>
        <taxon>Sordariomycetes</taxon>
        <taxon>Hypocreomycetidae</taxon>
        <taxon>Hypocreales</taxon>
        <taxon>Ophiocordycipitaceae</taxon>
        <taxon>Hirsutella</taxon>
    </lineage>
</organism>
<evidence type="ECO:0000259" key="2">
    <source>
        <dbReference type="Pfam" id="PF05225"/>
    </source>
</evidence>
<dbReference type="EMBL" id="JAIZPD010000001">
    <property type="protein sequence ID" value="KAH0968896.1"/>
    <property type="molecule type" value="Genomic_DNA"/>
</dbReference>
<comment type="caution">
    <text evidence="3">The sequence shown here is derived from an EMBL/GenBank/DDBJ whole genome shotgun (WGS) entry which is preliminary data.</text>
</comment>
<dbReference type="RefSeq" id="XP_044726409.1">
    <property type="nucleotide sequence ID" value="XM_044860009.1"/>
</dbReference>
<accession>A0A9P8SNC0</accession>